<feature type="region of interest" description="Disordered" evidence="1">
    <location>
        <begin position="112"/>
        <end position="163"/>
    </location>
</feature>
<comment type="caution">
    <text evidence="2">The sequence shown here is derived from an EMBL/GenBank/DDBJ whole genome shotgun (WGS) entry which is preliminary data.</text>
</comment>
<feature type="compositionally biased region" description="Low complexity" evidence="1">
    <location>
        <begin position="126"/>
        <end position="163"/>
    </location>
</feature>
<dbReference type="Proteomes" id="UP000683360">
    <property type="component" value="Unassembled WGS sequence"/>
</dbReference>
<evidence type="ECO:0000256" key="1">
    <source>
        <dbReference type="SAM" id="MobiDB-lite"/>
    </source>
</evidence>
<proteinExistence type="predicted"/>
<reference evidence="2" key="1">
    <citation type="submission" date="2021-03" db="EMBL/GenBank/DDBJ databases">
        <authorList>
            <person name="Bekaert M."/>
        </authorList>
    </citation>
    <scope>NUCLEOTIDE SEQUENCE</scope>
</reference>
<keyword evidence="3" id="KW-1185">Reference proteome</keyword>
<feature type="region of interest" description="Disordered" evidence="1">
    <location>
        <begin position="178"/>
        <end position="215"/>
    </location>
</feature>
<feature type="compositionally biased region" description="Basic residues" evidence="1">
    <location>
        <begin position="201"/>
        <end position="215"/>
    </location>
</feature>
<protein>
    <submittedName>
        <fullName evidence="2">Uncharacterized protein</fullName>
    </submittedName>
</protein>
<sequence>MLKLEIRCREPFMKNLDSHSYQCYVIFYDIENPLKFTFETKALVPYPNQSGEFEDICTVCGGDGGISEAVASGAEQTSPPVTSVPCNLPSTCTSGTGTLCAMSDIIPGSAVATTESPTTKTEQISTVTEATTTRTEPTTKLTGPTTTLTEPTTITESTTTLTEPTTTITEATTTLTEPTTTITEPTTTITEATTTKEPTKPTRRHCKRKKHQHTK</sequence>
<feature type="compositionally biased region" description="Low complexity" evidence="1">
    <location>
        <begin position="178"/>
        <end position="196"/>
    </location>
</feature>
<gene>
    <name evidence="2" type="ORF">MEDL_34025</name>
</gene>
<organism evidence="2 3">
    <name type="scientific">Mytilus edulis</name>
    <name type="common">Blue mussel</name>
    <dbReference type="NCBI Taxonomy" id="6550"/>
    <lineage>
        <taxon>Eukaryota</taxon>
        <taxon>Metazoa</taxon>
        <taxon>Spiralia</taxon>
        <taxon>Lophotrochozoa</taxon>
        <taxon>Mollusca</taxon>
        <taxon>Bivalvia</taxon>
        <taxon>Autobranchia</taxon>
        <taxon>Pteriomorphia</taxon>
        <taxon>Mytilida</taxon>
        <taxon>Mytiloidea</taxon>
        <taxon>Mytilidae</taxon>
        <taxon>Mytilinae</taxon>
        <taxon>Mytilus</taxon>
    </lineage>
</organism>
<dbReference type="OrthoDB" id="6178341at2759"/>
<evidence type="ECO:0000313" key="3">
    <source>
        <dbReference type="Proteomes" id="UP000683360"/>
    </source>
</evidence>
<accession>A0A8S3SJW5</accession>
<evidence type="ECO:0000313" key="2">
    <source>
        <dbReference type="EMBL" id="CAG2220548.1"/>
    </source>
</evidence>
<dbReference type="AlphaFoldDB" id="A0A8S3SJW5"/>
<name>A0A8S3SJW5_MYTED</name>
<dbReference type="EMBL" id="CAJPWZ010001664">
    <property type="protein sequence ID" value="CAG2220548.1"/>
    <property type="molecule type" value="Genomic_DNA"/>
</dbReference>
<feature type="compositionally biased region" description="Polar residues" evidence="1">
    <location>
        <begin position="112"/>
        <end position="125"/>
    </location>
</feature>